<dbReference type="EMBL" id="CP032228">
    <property type="protein sequence ID" value="QFI61875.1"/>
    <property type="molecule type" value="Genomic_DNA"/>
</dbReference>
<accession>A0A5P6N7A6</accession>
<dbReference type="Proteomes" id="UP000325385">
    <property type="component" value="Chromosome"/>
</dbReference>
<proteinExistence type="predicted"/>
<dbReference type="AlphaFoldDB" id="A0A5P6N7A6"/>
<organism evidence="1 2">
    <name type="scientific">Qipengyuania flava</name>
    <dbReference type="NCBI Taxonomy" id="192812"/>
    <lineage>
        <taxon>Bacteria</taxon>
        <taxon>Pseudomonadati</taxon>
        <taxon>Pseudomonadota</taxon>
        <taxon>Alphaproteobacteria</taxon>
        <taxon>Sphingomonadales</taxon>
        <taxon>Erythrobacteraceae</taxon>
        <taxon>Qipengyuania</taxon>
    </lineage>
</organism>
<dbReference type="GeneID" id="69695701"/>
<name>A0A5P6N7A6_9SPHN</name>
<reference evidence="2" key="1">
    <citation type="submission" date="2018-09" db="EMBL/GenBank/DDBJ databases">
        <title>Nocardia yunnanensis sp. nov., an actinomycete isolated from a soil sample.</title>
        <authorList>
            <person name="Zhang J."/>
        </authorList>
    </citation>
    <scope>NUCLEOTIDE SEQUENCE [LARGE SCALE GENOMIC DNA]</scope>
    <source>
        <strain evidence="2">21-3</strain>
    </source>
</reference>
<gene>
    <name evidence="1" type="ORF">D0Y83_00195</name>
</gene>
<evidence type="ECO:0000313" key="1">
    <source>
        <dbReference type="EMBL" id="QFI61875.1"/>
    </source>
</evidence>
<protein>
    <submittedName>
        <fullName evidence="1">Uncharacterized protein</fullName>
    </submittedName>
</protein>
<evidence type="ECO:0000313" key="2">
    <source>
        <dbReference type="Proteomes" id="UP000325385"/>
    </source>
</evidence>
<sequence length="483" mass="54714">MDHAAQLPLRLFPDEIDEAGVSRFHVFNDGTICSPGGVLRRLSEILRNDVANMSAQTWKKFRLPLRILLNMQLEPGEDWHAIWTEGENASTRRQLKFLEARGHSPGIKRPVDGARMLSHPSPQYGNFDRLALHFLYDRLEQAGLSQRNFTLLTFFADGDIEQRIEYISLMKEQDRRSDHIGRRFLAPKTQTRISIPVDPMACAATLISDLELAGAPDIIMHANIVLRLNGKRPMSVLHANAHGWIIKGREDRVGCRNKRRGKDVTKAQFVMPPHVRESLIARLSAERSPIDPGRSLLEEIGLKAEDLAGPDRDTAQAAKRFLERVAIFPRPSAGTSVDAFLTYDGFRYWTIKGRRLRQAAGGYKPTLFNDGRREPTLRDYRRASITRQVLDLFARTTKGSKEREDGLKEIATKHDQSTDQSEAYAAWAYQWEAEQEALDDYAAERAAMDAHERAVLVPDSLPARNSLAESFARLSSRPRDLTE</sequence>
<dbReference type="RefSeq" id="WP_151884666.1">
    <property type="nucleotide sequence ID" value="NZ_CP032228.1"/>
</dbReference>